<reference evidence="1 2" key="1">
    <citation type="submission" date="2014-06" db="EMBL/GenBank/DDBJ databases">
        <title>Evolutionary Origins and Diversification of the Mycorrhizal Mutualists.</title>
        <authorList>
            <consortium name="DOE Joint Genome Institute"/>
            <consortium name="Mycorrhizal Genomics Consortium"/>
            <person name="Kohler A."/>
            <person name="Kuo A."/>
            <person name="Nagy L.G."/>
            <person name="Floudas D."/>
            <person name="Copeland A."/>
            <person name="Barry K.W."/>
            <person name="Cichocki N."/>
            <person name="Veneault-Fourrey C."/>
            <person name="LaButti K."/>
            <person name="Lindquist E.A."/>
            <person name="Lipzen A."/>
            <person name="Lundell T."/>
            <person name="Morin E."/>
            <person name="Murat C."/>
            <person name="Riley R."/>
            <person name="Ohm R."/>
            <person name="Sun H."/>
            <person name="Tunlid A."/>
            <person name="Henrissat B."/>
            <person name="Grigoriev I.V."/>
            <person name="Hibbett D.S."/>
            <person name="Martin F."/>
        </authorList>
    </citation>
    <scope>NUCLEOTIDE SEQUENCE [LARGE SCALE GENOMIC DNA]</scope>
    <source>
        <strain evidence="1 2">SS14</strain>
    </source>
</reference>
<evidence type="ECO:0000313" key="1">
    <source>
        <dbReference type="EMBL" id="KIJ33266.1"/>
    </source>
</evidence>
<dbReference type="HOGENOM" id="CLU_2623574_0_0_1"/>
<proteinExistence type="predicted"/>
<dbReference type="EMBL" id="KN837215">
    <property type="protein sequence ID" value="KIJ33266.1"/>
    <property type="molecule type" value="Genomic_DNA"/>
</dbReference>
<sequence length="78" mass="8526">MHPSLDDRPAACSNINVVNRPYESSSVQRTSWSGHAGLKIINARSIMCFVVTMEAGEISGHLILFTPPSVPRPPNTQH</sequence>
<accession>A0A0C9V7D0</accession>
<dbReference type="AlphaFoldDB" id="A0A0C9V7D0"/>
<evidence type="ECO:0000313" key="2">
    <source>
        <dbReference type="Proteomes" id="UP000054279"/>
    </source>
</evidence>
<organism evidence="1 2">
    <name type="scientific">Sphaerobolus stellatus (strain SS14)</name>
    <dbReference type="NCBI Taxonomy" id="990650"/>
    <lineage>
        <taxon>Eukaryota</taxon>
        <taxon>Fungi</taxon>
        <taxon>Dikarya</taxon>
        <taxon>Basidiomycota</taxon>
        <taxon>Agaricomycotina</taxon>
        <taxon>Agaricomycetes</taxon>
        <taxon>Phallomycetidae</taxon>
        <taxon>Geastrales</taxon>
        <taxon>Sphaerobolaceae</taxon>
        <taxon>Sphaerobolus</taxon>
    </lineage>
</organism>
<dbReference type="Proteomes" id="UP000054279">
    <property type="component" value="Unassembled WGS sequence"/>
</dbReference>
<gene>
    <name evidence="1" type="ORF">M422DRAFT_264816</name>
</gene>
<name>A0A0C9V7D0_SPHS4</name>
<protein>
    <submittedName>
        <fullName evidence="1">Uncharacterized protein</fullName>
    </submittedName>
</protein>
<keyword evidence="2" id="KW-1185">Reference proteome</keyword>